<dbReference type="AlphaFoldDB" id="A0A167XCJ4"/>
<dbReference type="CDD" id="cd07177">
    <property type="entry name" value="terB_like"/>
    <property type="match status" value="1"/>
</dbReference>
<evidence type="ECO:0000313" key="2">
    <source>
        <dbReference type="Proteomes" id="UP000077164"/>
    </source>
</evidence>
<sequence>MSFSDLFDSEFKQRNRGHFSSIVRVALTDEKFSPEEKAFLDKLAVRLEISPAEYEEILENPLKYPINPPYLHEQRIERLYDLARIVHVDHHLGDKQELLLRKIGVGIGFNADNIQYIVDKALKLVDKEVDLDTFIFEMRSMNK</sequence>
<dbReference type="EMBL" id="LVJE01000013">
    <property type="protein sequence ID" value="OAB28221.1"/>
    <property type="molecule type" value="Genomic_DNA"/>
</dbReference>
<proteinExistence type="predicted"/>
<comment type="caution">
    <text evidence="1">The sequence shown here is derived from an EMBL/GenBank/DDBJ whole genome shotgun (WGS) entry which is preliminary data.</text>
</comment>
<keyword evidence="2" id="KW-1185">Reference proteome</keyword>
<dbReference type="Gene3D" id="1.10.3680.10">
    <property type="entry name" value="TerB-like"/>
    <property type="match status" value="1"/>
</dbReference>
<dbReference type="STRING" id="249352.SAMN05444395_11283"/>
<reference evidence="1 2" key="1">
    <citation type="submission" date="2016-03" db="EMBL/GenBank/DDBJ databases">
        <title>Draft genome sequence of Flavobacterium fryxellicola DSM 16209.</title>
        <authorList>
            <person name="Shin S.-K."/>
            <person name="Yi H."/>
        </authorList>
    </citation>
    <scope>NUCLEOTIDE SEQUENCE [LARGE SCALE GENOMIC DNA]</scope>
    <source>
        <strain evidence="1 2">DSM 16209</strain>
    </source>
</reference>
<accession>A0A167XCJ4</accession>
<protein>
    <submittedName>
        <fullName evidence="1">Fructose 1,6-bisphosphatase</fullName>
    </submittedName>
</protein>
<evidence type="ECO:0000313" key="1">
    <source>
        <dbReference type="EMBL" id="OAB28221.1"/>
    </source>
</evidence>
<dbReference type="Proteomes" id="UP000077164">
    <property type="component" value="Unassembled WGS sequence"/>
</dbReference>
<organism evidence="1 2">
    <name type="scientific">Flavobacterium fryxellicola</name>
    <dbReference type="NCBI Taxonomy" id="249352"/>
    <lineage>
        <taxon>Bacteria</taxon>
        <taxon>Pseudomonadati</taxon>
        <taxon>Bacteroidota</taxon>
        <taxon>Flavobacteriia</taxon>
        <taxon>Flavobacteriales</taxon>
        <taxon>Flavobacteriaceae</taxon>
        <taxon>Flavobacterium</taxon>
    </lineage>
</organism>
<dbReference type="OrthoDB" id="981083at2"/>
<dbReference type="InterPro" id="IPR029024">
    <property type="entry name" value="TerB-like"/>
</dbReference>
<name>A0A167XCJ4_9FLAO</name>
<gene>
    <name evidence="1" type="ORF">FBFR_10315</name>
</gene>
<dbReference type="SUPFAM" id="SSF158682">
    <property type="entry name" value="TerB-like"/>
    <property type="match status" value="1"/>
</dbReference>
<dbReference type="RefSeq" id="WP_066080707.1">
    <property type="nucleotide sequence ID" value="NZ_FRDK01000012.1"/>
</dbReference>